<reference evidence="5 6" key="1">
    <citation type="submission" date="2018-03" db="EMBL/GenBank/DDBJ databases">
        <title>Bioinformatic expansion and discovery of thiopeptide antibiotics.</title>
        <authorList>
            <person name="Schwalen C.J."/>
            <person name="Hudson G.A."/>
            <person name="Mitchell D.A."/>
        </authorList>
    </citation>
    <scope>NUCLEOTIDE SEQUENCE [LARGE SCALE GENOMIC DNA]</scope>
    <source>
        <strain evidence="5 6">ATCC 21389</strain>
    </source>
</reference>
<dbReference type="PROSITE" id="PS50043">
    <property type="entry name" value="HTH_LUXR_2"/>
    <property type="match status" value="1"/>
</dbReference>
<evidence type="ECO:0000256" key="1">
    <source>
        <dbReference type="ARBA" id="ARBA00023015"/>
    </source>
</evidence>
<dbReference type="AlphaFoldDB" id="A0A2V4MVL4"/>
<keyword evidence="3" id="KW-0804">Transcription</keyword>
<dbReference type="GO" id="GO:0003677">
    <property type="term" value="F:DNA binding"/>
    <property type="evidence" value="ECO:0007669"/>
    <property type="project" value="UniProtKB-KW"/>
</dbReference>
<sequence>AAGPPAAGAAEKKSPLTARQTAVLSLVADGHDNAAIARTLDCSPHTVKNVIYELMVNNRAHAVGRAVRLGLV</sequence>
<dbReference type="GO" id="GO:0006355">
    <property type="term" value="P:regulation of DNA-templated transcription"/>
    <property type="evidence" value="ECO:0007669"/>
    <property type="project" value="InterPro"/>
</dbReference>
<dbReference type="InterPro" id="IPR036388">
    <property type="entry name" value="WH-like_DNA-bd_sf"/>
</dbReference>
<evidence type="ECO:0000313" key="6">
    <source>
        <dbReference type="Proteomes" id="UP000248039"/>
    </source>
</evidence>
<evidence type="ECO:0000313" key="5">
    <source>
        <dbReference type="EMBL" id="PYC60694.1"/>
    </source>
</evidence>
<evidence type="ECO:0000256" key="3">
    <source>
        <dbReference type="ARBA" id="ARBA00023163"/>
    </source>
</evidence>
<dbReference type="Proteomes" id="UP000248039">
    <property type="component" value="Unassembled WGS sequence"/>
</dbReference>
<proteinExistence type="predicted"/>
<dbReference type="SMART" id="SM00421">
    <property type="entry name" value="HTH_LUXR"/>
    <property type="match status" value="1"/>
</dbReference>
<protein>
    <submittedName>
        <fullName evidence="5">DNA-binding response regulator</fullName>
    </submittedName>
</protein>
<dbReference type="SUPFAM" id="SSF46894">
    <property type="entry name" value="C-terminal effector domain of the bipartite response regulators"/>
    <property type="match status" value="1"/>
</dbReference>
<accession>A0A2V4MVL4</accession>
<gene>
    <name evidence="5" type="ORF">C7C46_34025</name>
</gene>
<name>A0A2V4MVL4_9ACTN</name>
<dbReference type="OrthoDB" id="9808843at2"/>
<evidence type="ECO:0000256" key="2">
    <source>
        <dbReference type="ARBA" id="ARBA00023125"/>
    </source>
</evidence>
<dbReference type="PANTHER" id="PTHR44688">
    <property type="entry name" value="DNA-BINDING TRANSCRIPTIONAL ACTIVATOR DEVR_DOSR"/>
    <property type="match status" value="1"/>
</dbReference>
<organism evidence="5 6">
    <name type="scientific">Streptomyces tateyamensis</name>
    <dbReference type="NCBI Taxonomy" id="565073"/>
    <lineage>
        <taxon>Bacteria</taxon>
        <taxon>Bacillati</taxon>
        <taxon>Actinomycetota</taxon>
        <taxon>Actinomycetes</taxon>
        <taxon>Kitasatosporales</taxon>
        <taxon>Streptomycetaceae</taxon>
        <taxon>Streptomyces</taxon>
    </lineage>
</organism>
<dbReference type="InterPro" id="IPR016032">
    <property type="entry name" value="Sig_transdc_resp-reg_C-effctor"/>
</dbReference>
<feature type="non-terminal residue" evidence="5">
    <location>
        <position position="1"/>
    </location>
</feature>
<evidence type="ECO:0000259" key="4">
    <source>
        <dbReference type="PROSITE" id="PS50043"/>
    </source>
</evidence>
<feature type="domain" description="HTH luxR-type" evidence="4">
    <location>
        <begin position="9"/>
        <end position="70"/>
    </location>
</feature>
<dbReference type="CDD" id="cd06170">
    <property type="entry name" value="LuxR_C_like"/>
    <property type="match status" value="1"/>
</dbReference>
<dbReference type="Pfam" id="PF00196">
    <property type="entry name" value="GerE"/>
    <property type="match status" value="1"/>
</dbReference>
<comment type="caution">
    <text evidence="5">The sequence shown here is derived from an EMBL/GenBank/DDBJ whole genome shotgun (WGS) entry which is preliminary data.</text>
</comment>
<dbReference type="RefSeq" id="WP_146259365.1">
    <property type="nucleotide sequence ID" value="NZ_PYBW01000425.1"/>
</dbReference>
<dbReference type="EMBL" id="PYBW01000425">
    <property type="protein sequence ID" value="PYC60694.1"/>
    <property type="molecule type" value="Genomic_DNA"/>
</dbReference>
<dbReference type="InterPro" id="IPR000792">
    <property type="entry name" value="Tscrpt_reg_LuxR_C"/>
</dbReference>
<dbReference type="PANTHER" id="PTHR44688:SF16">
    <property type="entry name" value="DNA-BINDING TRANSCRIPTIONAL ACTIVATOR DEVR_DOSR"/>
    <property type="match status" value="1"/>
</dbReference>
<keyword evidence="2 5" id="KW-0238">DNA-binding</keyword>
<dbReference type="Gene3D" id="1.10.10.10">
    <property type="entry name" value="Winged helix-like DNA-binding domain superfamily/Winged helix DNA-binding domain"/>
    <property type="match status" value="1"/>
</dbReference>
<keyword evidence="6" id="KW-1185">Reference proteome</keyword>
<keyword evidence="1" id="KW-0805">Transcription regulation</keyword>